<protein>
    <submittedName>
        <fullName evidence="1">Uncharacterized protein</fullName>
    </submittedName>
</protein>
<proteinExistence type="predicted"/>
<dbReference type="EMBL" id="AZES01000040">
    <property type="protein sequence ID" value="KRL31530.1"/>
    <property type="molecule type" value="Genomic_DNA"/>
</dbReference>
<accession>A0A0R1PPB2</accession>
<comment type="caution">
    <text evidence="1">The sequence shown here is derived from an EMBL/GenBank/DDBJ whole genome shotgun (WGS) entry which is preliminary data.</text>
</comment>
<dbReference type="PATRIC" id="fig|1122151.5.peg.1985"/>
<evidence type="ECO:0000313" key="1">
    <source>
        <dbReference type="EMBL" id="KRL31530.1"/>
    </source>
</evidence>
<name>A0A0R1PPB2_9LACO</name>
<evidence type="ECO:0000313" key="2">
    <source>
        <dbReference type="Proteomes" id="UP000051908"/>
    </source>
</evidence>
<organism evidence="1 2">
    <name type="scientific">Companilactobacillus paralimentarius DSM 13238 = JCM 10415</name>
    <dbReference type="NCBI Taxonomy" id="1122151"/>
    <lineage>
        <taxon>Bacteria</taxon>
        <taxon>Bacillati</taxon>
        <taxon>Bacillota</taxon>
        <taxon>Bacilli</taxon>
        <taxon>Lactobacillales</taxon>
        <taxon>Lactobacillaceae</taxon>
        <taxon>Companilactobacillus</taxon>
    </lineage>
</organism>
<reference evidence="1 2" key="1">
    <citation type="journal article" date="2015" name="Genome Announc.">
        <title>Expanding the biotechnology potential of lactobacilli through comparative genomics of 213 strains and associated genera.</title>
        <authorList>
            <person name="Sun Z."/>
            <person name="Harris H.M."/>
            <person name="McCann A."/>
            <person name="Guo C."/>
            <person name="Argimon S."/>
            <person name="Zhang W."/>
            <person name="Yang X."/>
            <person name="Jeffery I.B."/>
            <person name="Cooney J.C."/>
            <person name="Kagawa T.F."/>
            <person name="Liu W."/>
            <person name="Song Y."/>
            <person name="Salvetti E."/>
            <person name="Wrobel A."/>
            <person name="Rasinkangas P."/>
            <person name="Parkhill J."/>
            <person name="Rea M.C."/>
            <person name="O'Sullivan O."/>
            <person name="Ritari J."/>
            <person name="Douillard F.P."/>
            <person name="Paul Ross R."/>
            <person name="Yang R."/>
            <person name="Briner A.E."/>
            <person name="Felis G.E."/>
            <person name="de Vos W.M."/>
            <person name="Barrangou R."/>
            <person name="Klaenhammer T.R."/>
            <person name="Caufield P.W."/>
            <person name="Cui Y."/>
            <person name="Zhang H."/>
            <person name="O'Toole P.W."/>
        </authorList>
    </citation>
    <scope>NUCLEOTIDE SEQUENCE [LARGE SCALE GENOMIC DNA]</scope>
    <source>
        <strain evidence="1 2">DSM 13238</strain>
    </source>
</reference>
<dbReference type="AlphaFoldDB" id="A0A0R1PPB2"/>
<sequence length="52" mass="5894">MKKQAMVETEEKSTNIILTILPDMTDSGEKVEENSENNSIYDSGFCFKTKDC</sequence>
<keyword evidence="2" id="KW-1185">Reference proteome</keyword>
<dbReference type="GeneID" id="96669160"/>
<dbReference type="Proteomes" id="UP000051908">
    <property type="component" value="Unassembled WGS sequence"/>
</dbReference>
<gene>
    <name evidence="1" type="ORF">FD33_GL001918</name>
</gene>
<dbReference type="RefSeq" id="WP_156407825.1">
    <property type="nucleotide sequence ID" value="NZ_AZES01000040.1"/>
</dbReference>